<evidence type="ECO:0000259" key="2">
    <source>
        <dbReference type="Pfam" id="PF04892"/>
    </source>
</evidence>
<evidence type="ECO:0000313" key="3">
    <source>
        <dbReference type="EMBL" id="MBD2736312.1"/>
    </source>
</evidence>
<protein>
    <submittedName>
        <fullName evidence="3">VanZ family protein</fullName>
    </submittedName>
</protein>
<organism evidence="3 4">
    <name type="scientific">Nostoc paludosum FACHB-159</name>
    <dbReference type="NCBI Taxonomy" id="2692908"/>
    <lineage>
        <taxon>Bacteria</taxon>
        <taxon>Bacillati</taxon>
        <taxon>Cyanobacteriota</taxon>
        <taxon>Cyanophyceae</taxon>
        <taxon>Nostocales</taxon>
        <taxon>Nostocaceae</taxon>
        <taxon>Nostoc</taxon>
    </lineage>
</organism>
<dbReference type="PANTHER" id="PTHR28008">
    <property type="entry name" value="DOMAIN PROTEIN, PUTATIVE (AFU_ORTHOLOGUE AFUA_3G10980)-RELATED"/>
    <property type="match status" value="1"/>
</dbReference>
<comment type="caution">
    <text evidence="3">The sequence shown here is derived from an EMBL/GenBank/DDBJ whole genome shotgun (WGS) entry which is preliminary data.</text>
</comment>
<feature type="domain" description="VanZ-like" evidence="2">
    <location>
        <begin position="30"/>
        <end position="117"/>
    </location>
</feature>
<feature type="transmembrane region" description="Helical" evidence="1">
    <location>
        <begin position="72"/>
        <end position="92"/>
    </location>
</feature>
<feature type="transmembrane region" description="Helical" evidence="1">
    <location>
        <begin position="98"/>
        <end position="117"/>
    </location>
</feature>
<dbReference type="InterPro" id="IPR006976">
    <property type="entry name" value="VanZ-like"/>
</dbReference>
<evidence type="ECO:0000256" key="1">
    <source>
        <dbReference type="SAM" id="Phobius"/>
    </source>
</evidence>
<keyword evidence="1" id="KW-1133">Transmembrane helix</keyword>
<gene>
    <name evidence="3" type="primary">vanZ</name>
    <name evidence="3" type="ORF">H6H03_20845</name>
</gene>
<dbReference type="Pfam" id="PF04892">
    <property type="entry name" value="VanZ"/>
    <property type="match status" value="1"/>
</dbReference>
<dbReference type="PANTHER" id="PTHR28008:SF1">
    <property type="entry name" value="DOMAIN PROTEIN, PUTATIVE (AFU_ORTHOLOGUE AFUA_3G10980)-RELATED"/>
    <property type="match status" value="1"/>
</dbReference>
<accession>A0ABR8KDY8</accession>
<name>A0ABR8KDY8_9NOSO</name>
<reference evidence="3 4" key="1">
    <citation type="journal article" date="2020" name="ISME J.">
        <title>Comparative genomics reveals insights into cyanobacterial evolution and habitat adaptation.</title>
        <authorList>
            <person name="Chen M.Y."/>
            <person name="Teng W.K."/>
            <person name="Zhao L."/>
            <person name="Hu C.X."/>
            <person name="Zhou Y.K."/>
            <person name="Han B.P."/>
            <person name="Song L.R."/>
            <person name="Shu W.S."/>
        </authorList>
    </citation>
    <scope>NUCLEOTIDE SEQUENCE [LARGE SCALE GENOMIC DNA]</scope>
    <source>
        <strain evidence="3 4">FACHB-159</strain>
    </source>
</reference>
<keyword evidence="4" id="KW-1185">Reference proteome</keyword>
<feature type="transmembrane region" description="Helical" evidence="1">
    <location>
        <begin position="39"/>
        <end position="60"/>
    </location>
</feature>
<dbReference type="RefSeq" id="WP_190956952.1">
    <property type="nucleotide sequence ID" value="NZ_JACJTU010000020.1"/>
</dbReference>
<sequence>MKSNWLWVFAFWFYFGILMSISISAYLKIIPVELSQFPYFDTIMHFLLLGIAAYLGHLALNKRKVEIFNISLPLTPFIVIFFCIIDEILQLFSPHRSFDLVDLVADLCGVILFTWLAERQNLHKSQKSEI</sequence>
<proteinExistence type="predicted"/>
<keyword evidence="1" id="KW-0472">Membrane</keyword>
<keyword evidence="1" id="KW-0812">Transmembrane</keyword>
<dbReference type="Proteomes" id="UP000637383">
    <property type="component" value="Unassembled WGS sequence"/>
</dbReference>
<feature type="transmembrane region" description="Helical" evidence="1">
    <location>
        <begin position="7"/>
        <end position="27"/>
    </location>
</feature>
<dbReference type="NCBIfam" id="NF037970">
    <property type="entry name" value="vanZ_1"/>
    <property type="match status" value="1"/>
</dbReference>
<dbReference type="EMBL" id="JACJTU010000020">
    <property type="protein sequence ID" value="MBD2736312.1"/>
    <property type="molecule type" value="Genomic_DNA"/>
</dbReference>
<evidence type="ECO:0000313" key="4">
    <source>
        <dbReference type="Proteomes" id="UP000637383"/>
    </source>
</evidence>